<keyword evidence="2" id="KW-0798">TonB box</keyword>
<keyword evidence="1" id="KW-1134">Transmembrane beta strand</keyword>
<dbReference type="EMBL" id="CP043529">
    <property type="protein sequence ID" value="QEW38124.1"/>
    <property type="molecule type" value="Genomic_DNA"/>
</dbReference>
<protein>
    <submittedName>
        <fullName evidence="4">TonB-dependent receptor SusC</fullName>
    </submittedName>
</protein>
<evidence type="ECO:0000256" key="3">
    <source>
        <dbReference type="SAM" id="MobiDB-lite"/>
    </source>
</evidence>
<sequence>MITRCFFVYFSSAKTLVVSFIGMKSQELDVKSNLHISLKPDTETLDEVVVVAYGAAKKNSLTGSVATVKSDALEKVPTASFEKALQGLSAGVQVESQSGQPGSVSQVRIRGIGSMSASSQPLYVIDGVPVSSKNISKVADEDSYGTSVNPLSNLNPNDIESISVLKDASAASLYGSRAANGVVMITTKQGASGQAKIEFKAQVSSSHLPSNGYDLMSSTEHYKTYYKGFYTQNISDGMTSEAASIAANASVQDMYKANPFNMANPFTGEGILASGAKAMINTDYLDELFKTATTQQYDLSISGGSDKSKYFISLGYMDQDGLAVGSDLSRYSARINVSSKIKPWAEIGVTSTMSVNEQNTPPGGGGGSSPLTNAFFVPNAISLYKLDNDFNKIYDEKGNPVYNYVNPVFNDMNTLAFSKMDIYNTKTHRALISPFIDLNIFGVHWRNSFSYDYTNMDEMRWYNPEHGNGAAVDGRLSKYAISDITSTFTSTLNYAFSLFNDHHIGLLAGYEAYKNTYSMLHAHATGFSNSEMIELSMASTPYETKSKKDHERMQSFFGRINYDYLNKYFLSFSIRTDGSSRFAPGHRWGTFWSIGGNWRISEENFFKGIEWVDDLKLRASYGTSGNKQSDYLYGFQGLYDTGNNYNGQNGITHLQIPNDELSWEKSKNFNVGIDFGIFGCLNGSIEYYNKTSDALLLEKPLAPSTGFENAISNLGGMRNQGIEIDLHSTNINTKDFTWTTDFNIAFNNNKITSYPQKEEVVGTKIRTVGYSIYEFYMQEWAGVDPVNGDPLWYMDVTDDKGNPTGERTTTNTYSKATKYKLGSALPSATGGLTNTVSWKGVDFSFMFTYGFGGKIYDVYEENLLNDGNKTGYQLITEQADSWTPENTNASNPKFIPNNSNTSNGRSSRYLHNADFIKLKNISLGYSLPKSLIKKILLQNVRIYVSADNLITWNLDKKFKSYDVELGGVDGLLDGGGTVPLARTFTAGINLTF</sequence>
<comment type="subcellular location">
    <subcellularLocation>
        <location evidence="1">Cell outer membrane</location>
        <topology evidence="1">Multi-pass membrane protein</topology>
    </subcellularLocation>
</comment>
<gene>
    <name evidence="4" type="primary">susC_67</name>
    <name evidence="4" type="ORF">VIC01_03743</name>
</gene>
<evidence type="ECO:0000256" key="2">
    <source>
        <dbReference type="RuleBase" id="RU003357"/>
    </source>
</evidence>
<dbReference type="RefSeq" id="WP_258996945.1">
    <property type="nucleotide sequence ID" value="NZ_DAWEEQ010000001.1"/>
</dbReference>
<keyword evidence="1" id="KW-0998">Cell outer membrane</keyword>
<keyword evidence="1" id="KW-0812">Transmembrane</keyword>
<feature type="region of interest" description="Disordered" evidence="3">
    <location>
        <begin position="882"/>
        <end position="902"/>
    </location>
</feature>
<comment type="similarity">
    <text evidence="1 2">Belongs to the TonB-dependent receptor family.</text>
</comment>
<dbReference type="Pfam" id="PF07715">
    <property type="entry name" value="Plug"/>
    <property type="match status" value="1"/>
</dbReference>
<dbReference type="InterPro" id="IPR039426">
    <property type="entry name" value="TonB-dep_rcpt-like"/>
</dbReference>
<dbReference type="NCBIfam" id="TIGR04057">
    <property type="entry name" value="SusC_RagA_signa"/>
    <property type="match status" value="1"/>
</dbReference>
<dbReference type="AlphaFoldDB" id="A0A5P3AYG2"/>
<dbReference type="Pfam" id="PF00593">
    <property type="entry name" value="TonB_dep_Rec_b-barrel"/>
    <property type="match status" value="1"/>
</dbReference>
<keyword evidence="4" id="KW-0675">Receptor</keyword>
<name>A0A5P3AYG2_PHOVU</name>
<dbReference type="Gene3D" id="2.170.130.10">
    <property type="entry name" value="TonB-dependent receptor, plug domain"/>
    <property type="match status" value="1"/>
</dbReference>
<dbReference type="NCBIfam" id="TIGR04056">
    <property type="entry name" value="OMP_RagA_SusC"/>
    <property type="match status" value="1"/>
</dbReference>
<dbReference type="SUPFAM" id="SSF56935">
    <property type="entry name" value="Porins"/>
    <property type="match status" value="1"/>
</dbReference>
<evidence type="ECO:0000313" key="4">
    <source>
        <dbReference type="EMBL" id="QEW38124.1"/>
    </source>
</evidence>
<evidence type="ECO:0000313" key="5">
    <source>
        <dbReference type="Proteomes" id="UP000326091"/>
    </source>
</evidence>
<dbReference type="InterPro" id="IPR023997">
    <property type="entry name" value="TonB-dep_OMP_SusC/RagA_CS"/>
</dbReference>
<dbReference type="InterPro" id="IPR023996">
    <property type="entry name" value="TonB-dep_OMP_SusC/RagA"/>
</dbReference>
<dbReference type="PROSITE" id="PS52016">
    <property type="entry name" value="TONB_DEPENDENT_REC_3"/>
    <property type="match status" value="1"/>
</dbReference>
<dbReference type="FunFam" id="2.170.130.10:FF:000008">
    <property type="entry name" value="SusC/RagA family TonB-linked outer membrane protein"/>
    <property type="match status" value="1"/>
</dbReference>
<feature type="compositionally biased region" description="Polar residues" evidence="3">
    <location>
        <begin position="882"/>
        <end position="891"/>
    </location>
</feature>
<dbReference type="InterPro" id="IPR000531">
    <property type="entry name" value="Beta-barrel_TonB"/>
</dbReference>
<dbReference type="InterPro" id="IPR012910">
    <property type="entry name" value="Plug_dom"/>
</dbReference>
<dbReference type="Proteomes" id="UP000326091">
    <property type="component" value="Chromosome"/>
</dbReference>
<keyword evidence="1" id="KW-0813">Transport</keyword>
<reference evidence="4 5" key="1">
    <citation type="submission" date="2019-09" db="EMBL/GenBank/DDBJ databases">
        <title>Commensal-derived Metabolites Govern Vibrio cholerae Pathogenesis in Host.</title>
        <authorList>
            <person name="Yoon S.S."/>
            <person name="Yoon M.Y."/>
        </authorList>
    </citation>
    <scope>NUCLEOTIDE SEQUENCE [LARGE SCALE GENOMIC DNA]</scope>
    <source>
        <strain evidence="4 5">VIC01</strain>
    </source>
</reference>
<accession>A0A5P3AYG2</accession>
<dbReference type="InterPro" id="IPR037066">
    <property type="entry name" value="Plug_dom_sf"/>
</dbReference>
<proteinExistence type="inferred from homology"/>
<dbReference type="GO" id="GO:0009279">
    <property type="term" value="C:cell outer membrane"/>
    <property type="evidence" value="ECO:0007669"/>
    <property type="project" value="UniProtKB-SubCell"/>
</dbReference>
<evidence type="ECO:0000256" key="1">
    <source>
        <dbReference type="PROSITE-ProRule" id="PRU01360"/>
    </source>
</evidence>
<organism evidence="4 5">
    <name type="scientific">Phocaeicola vulgatus</name>
    <name type="common">Bacteroides vulgatus</name>
    <dbReference type="NCBI Taxonomy" id="821"/>
    <lineage>
        <taxon>Bacteria</taxon>
        <taxon>Pseudomonadati</taxon>
        <taxon>Bacteroidota</taxon>
        <taxon>Bacteroidia</taxon>
        <taxon>Bacteroidales</taxon>
        <taxon>Bacteroidaceae</taxon>
        <taxon>Phocaeicola</taxon>
    </lineage>
</organism>
<keyword evidence="1 2" id="KW-0472">Membrane</keyword>